<evidence type="ECO:0000313" key="2">
    <source>
        <dbReference type="EMBL" id="GAA3532029.1"/>
    </source>
</evidence>
<reference evidence="3" key="1">
    <citation type="journal article" date="2019" name="Int. J. Syst. Evol. Microbiol.">
        <title>The Global Catalogue of Microorganisms (GCM) 10K type strain sequencing project: providing services to taxonomists for standard genome sequencing and annotation.</title>
        <authorList>
            <consortium name="The Broad Institute Genomics Platform"/>
            <consortium name="The Broad Institute Genome Sequencing Center for Infectious Disease"/>
            <person name="Wu L."/>
            <person name="Ma J."/>
        </authorList>
    </citation>
    <scope>NUCLEOTIDE SEQUENCE [LARGE SCALE GENOMIC DNA]</scope>
    <source>
        <strain evidence="3">JCM 17460</strain>
    </source>
</reference>
<keyword evidence="1" id="KW-0812">Transmembrane</keyword>
<proteinExistence type="predicted"/>
<evidence type="ECO:0000313" key="3">
    <source>
        <dbReference type="Proteomes" id="UP001500301"/>
    </source>
</evidence>
<comment type="caution">
    <text evidence="2">The sequence shown here is derived from an EMBL/GenBank/DDBJ whole genome shotgun (WGS) entry which is preliminary data.</text>
</comment>
<protein>
    <submittedName>
        <fullName evidence="2">Uncharacterized protein</fullName>
    </submittedName>
</protein>
<feature type="transmembrane region" description="Helical" evidence="1">
    <location>
        <begin position="66"/>
        <end position="87"/>
    </location>
</feature>
<feature type="transmembrane region" description="Helical" evidence="1">
    <location>
        <begin position="157"/>
        <end position="177"/>
    </location>
</feature>
<gene>
    <name evidence="2" type="ORF">GCM10022263_20700</name>
</gene>
<evidence type="ECO:0000256" key="1">
    <source>
        <dbReference type="SAM" id="Phobius"/>
    </source>
</evidence>
<keyword evidence="3" id="KW-1185">Reference proteome</keyword>
<keyword evidence="1" id="KW-1133">Transmembrane helix</keyword>
<accession>A0ABP6VAH9</accession>
<organism evidence="2 3">
    <name type="scientific">Nocardioides daeguensis</name>
    <dbReference type="NCBI Taxonomy" id="908359"/>
    <lineage>
        <taxon>Bacteria</taxon>
        <taxon>Bacillati</taxon>
        <taxon>Actinomycetota</taxon>
        <taxon>Actinomycetes</taxon>
        <taxon>Propionibacteriales</taxon>
        <taxon>Nocardioidaceae</taxon>
        <taxon>Nocardioides</taxon>
    </lineage>
</organism>
<name>A0ABP6VAH9_9ACTN</name>
<feature type="transmembrane region" description="Helical" evidence="1">
    <location>
        <begin position="99"/>
        <end position="120"/>
    </location>
</feature>
<dbReference type="Proteomes" id="UP001500301">
    <property type="component" value="Unassembled WGS sequence"/>
</dbReference>
<feature type="transmembrane region" description="Helical" evidence="1">
    <location>
        <begin position="189"/>
        <end position="211"/>
    </location>
</feature>
<dbReference type="EMBL" id="BAABBB010000009">
    <property type="protein sequence ID" value="GAA3532029.1"/>
    <property type="molecule type" value="Genomic_DNA"/>
</dbReference>
<dbReference type="RefSeq" id="WP_218233159.1">
    <property type="nucleotide sequence ID" value="NZ_BAABBB010000009.1"/>
</dbReference>
<sequence>MTRALALTTVALVAAVVLAPELLATLLVGDVASVGALRDSLPAAFADHWRAGDGAVSGALADAVRYWTAFHVVKALAAGALLAVLVVALDRLRRGPGRVALLALAALAAVVLVANVQGAVAPLSSLLSMLPAGAADLALASSGTAAFSALVRDFASYHLAMVGLAGAAAVVVGRLGVRAARHGRRAAAGGAVVPVVLLGVVTLANASTVAAPEPALRGFLQAAAAQR</sequence>
<keyword evidence="1" id="KW-0472">Membrane</keyword>